<dbReference type="EMBL" id="CABFMQ020000131">
    <property type="protein sequence ID" value="VTZ52144.1"/>
    <property type="molecule type" value="Genomic_DNA"/>
</dbReference>
<comment type="caution">
    <text evidence="1">The sequence shown here is derived from an EMBL/GenBank/DDBJ whole genome shotgun (WGS) entry which is preliminary data.</text>
</comment>
<organism evidence="1 2">
    <name type="scientific">Methylocella tundrae</name>
    <dbReference type="NCBI Taxonomy" id="227605"/>
    <lineage>
        <taxon>Bacteria</taxon>
        <taxon>Pseudomonadati</taxon>
        <taxon>Pseudomonadota</taxon>
        <taxon>Alphaproteobacteria</taxon>
        <taxon>Hyphomicrobiales</taxon>
        <taxon>Beijerinckiaceae</taxon>
        <taxon>Methylocella</taxon>
    </lineage>
</organism>
<evidence type="ECO:0000313" key="2">
    <source>
        <dbReference type="Proteomes" id="UP000485880"/>
    </source>
</evidence>
<gene>
    <name evidence="1" type="ORF">MPC4_70031</name>
</gene>
<proteinExistence type="predicted"/>
<keyword evidence="2" id="KW-1185">Reference proteome</keyword>
<name>A0A8B6MB54_METTU</name>
<evidence type="ECO:0000313" key="1">
    <source>
        <dbReference type="EMBL" id="VTZ52144.1"/>
    </source>
</evidence>
<dbReference type="Proteomes" id="UP000485880">
    <property type="component" value="Unassembled WGS sequence"/>
</dbReference>
<reference evidence="1 2" key="1">
    <citation type="submission" date="2019-05" db="EMBL/GenBank/DDBJ databases">
        <authorList>
            <person name="Farhan Ul Haque M."/>
        </authorList>
    </citation>
    <scope>NUCLEOTIDE SEQUENCE [LARGE SCALE GENOMIC DNA]</scope>
    <source>
        <strain evidence="1">2</strain>
    </source>
</reference>
<accession>A0A8B6MB54</accession>
<protein>
    <submittedName>
        <fullName evidence="1">Uncharacterized protein</fullName>
    </submittedName>
</protein>
<dbReference type="AlphaFoldDB" id="A0A8B6MB54"/>
<sequence>MRSGATAYSFSLCLMHDVGPKNLQLFGIMLSSLFRRMMWVRKVCNFSASCSRLHSDA</sequence>